<dbReference type="PANTHER" id="PTHR10639:SF7">
    <property type="entry name" value="CLATHRIN LIGHT CHAIN"/>
    <property type="match status" value="1"/>
</dbReference>
<dbReference type="GO" id="GO:0006886">
    <property type="term" value="P:intracellular protein transport"/>
    <property type="evidence" value="ECO:0007669"/>
    <property type="project" value="InterPro"/>
</dbReference>
<feature type="region of interest" description="Disordered" evidence="8">
    <location>
        <begin position="41"/>
        <end position="61"/>
    </location>
</feature>
<accession>A0A5N6L0D2</accession>
<protein>
    <recommendedName>
        <fullName evidence="7">Clathrin light chain</fullName>
    </recommendedName>
</protein>
<dbReference type="Proteomes" id="UP000327013">
    <property type="component" value="Unassembled WGS sequence"/>
</dbReference>
<dbReference type="Pfam" id="PF01086">
    <property type="entry name" value="Clathrin_lg_ch"/>
    <property type="match status" value="1"/>
</dbReference>
<dbReference type="EMBL" id="VIBQ01000038">
    <property type="protein sequence ID" value="KAB8446233.1"/>
    <property type="molecule type" value="Genomic_DNA"/>
</dbReference>
<dbReference type="GO" id="GO:0032050">
    <property type="term" value="F:clathrin heavy chain binding"/>
    <property type="evidence" value="ECO:0007669"/>
    <property type="project" value="TreeGrafter"/>
</dbReference>
<evidence type="ECO:0000256" key="4">
    <source>
        <dbReference type="ARBA" id="ARBA00023136"/>
    </source>
</evidence>
<evidence type="ECO:0000256" key="5">
    <source>
        <dbReference type="ARBA" id="ARBA00023176"/>
    </source>
</evidence>
<name>A0A5N6L0D2_9ROSI</name>
<evidence type="ECO:0000256" key="3">
    <source>
        <dbReference type="ARBA" id="ARBA00005263"/>
    </source>
</evidence>
<evidence type="ECO:0000256" key="6">
    <source>
        <dbReference type="ARBA" id="ARBA00023329"/>
    </source>
</evidence>
<dbReference type="GO" id="GO:0030132">
    <property type="term" value="C:clathrin coat of coated pit"/>
    <property type="evidence" value="ECO:0007669"/>
    <property type="project" value="InterPro"/>
</dbReference>
<comment type="subcellular location">
    <subcellularLocation>
        <location evidence="2 7">Cytoplasmic vesicle membrane</location>
        <topology evidence="2 7">Peripheral membrane protein</topology>
        <orientation evidence="2 7">Cytoplasmic side</orientation>
    </subcellularLocation>
    <subcellularLocation>
        <location evidence="7">Membrane</location>
        <location evidence="7">Coated pit</location>
        <topology evidence="7">Peripheral membrane protein</topology>
        <orientation evidence="7">Cytoplasmic side</orientation>
    </subcellularLocation>
    <text evidence="7">Cytoplasmic face of coated pits and vesicles.</text>
</comment>
<evidence type="ECO:0000313" key="9">
    <source>
        <dbReference type="EMBL" id="KAB8446233.1"/>
    </source>
</evidence>
<dbReference type="GO" id="GO:0030130">
    <property type="term" value="C:clathrin coat of trans-Golgi network vesicle"/>
    <property type="evidence" value="ECO:0007669"/>
    <property type="project" value="InterPro"/>
</dbReference>
<dbReference type="AlphaFoldDB" id="A0A5N6L0D2"/>
<evidence type="ECO:0000256" key="1">
    <source>
        <dbReference type="ARBA" id="ARBA00003913"/>
    </source>
</evidence>
<sequence length="230" mass="24549">MADRFPSIEDFNEGDTQGVPDAQTNDGDDFLARERAALGDDADLFTGADDADLLGGGDTNGDADVSQFKSNFPAVDAGSNERVAPGGSITGTATTLKARGASPAPFPTGDEPAVIKEWRERRDLAISAREEKAAQRKAETIKGARTAIDEFYENYNNKTEKGRTQTAREAEEFLAKREDTTAGGTSWERIAKLVDLKGGKIAGAAPGKERFREMLGSLVKDENAPGAKGY</sequence>
<dbReference type="GO" id="GO:0072583">
    <property type="term" value="P:clathrin-dependent endocytosis"/>
    <property type="evidence" value="ECO:0007669"/>
    <property type="project" value="TreeGrafter"/>
</dbReference>
<organism evidence="9 10">
    <name type="scientific">Carpinus fangiana</name>
    <dbReference type="NCBI Taxonomy" id="176857"/>
    <lineage>
        <taxon>Eukaryota</taxon>
        <taxon>Viridiplantae</taxon>
        <taxon>Streptophyta</taxon>
        <taxon>Embryophyta</taxon>
        <taxon>Tracheophyta</taxon>
        <taxon>Spermatophyta</taxon>
        <taxon>Magnoliopsida</taxon>
        <taxon>eudicotyledons</taxon>
        <taxon>Gunneridae</taxon>
        <taxon>Pentapetalae</taxon>
        <taxon>rosids</taxon>
        <taxon>fabids</taxon>
        <taxon>Fagales</taxon>
        <taxon>Betulaceae</taxon>
        <taxon>Carpinus</taxon>
    </lineage>
</organism>
<keyword evidence="10" id="KW-1185">Reference proteome</keyword>
<reference evidence="9 10" key="1">
    <citation type="submission" date="2019-06" db="EMBL/GenBank/DDBJ databases">
        <title>A chromosomal-level reference genome of Carpinus fangiana (Coryloideae, Betulaceae).</title>
        <authorList>
            <person name="Yang X."/>
            <person name="Wang Z."/>
            <person name="Zhang L."/>
            <person name="Hao G."/>
            <person name="Liu J."/>
            <person name="Yang Y."/>
        </authorList>
    </citation>
    <scope>NUCLEOTIDE SEQUENCE [LARGE SCALE GENOMIC DNA]</scope>
    <source>
        <strain evidence="9">Cfa_2016G</strain>
        <tissue evidence="9">Leaf</tissue>
    </source>
</reference>
<keyword evidence="4 7" id="KW-0472">Membrane</keyword>
<dbReference type="PANTHER" id="PTHR10639">
    <property type="entry name" value="CLATHRIN LIGHT CHAIN"/>
    <property type="match status" value="1"/>
</dbReference>
<comment type="caution">
    <text evidence="9">The sequence shown here is derived from an EMBL/GenBank/DDBJ whole genome shotgun (WGS) entry which is preliminary data.</text>
</comment>
<evidence type="ECO:0000256" key="7">
    <source>
        <dbReference type="RuleBase" id="RU363137"/>
    </source>
</evidence>
<dbReference type="InterPro" id="IPR000996">
    <property type="entry name" value="Clathrin_L-chain"/>
</dbReference>
<evidence type="ECO:0000256" key="2">
    <source>
        <dbReference type="ARBA" id="ARBA00004180"/>
    </source>
</evidence>
<gene>
    <name evidence="9" type="ORF">FH972_025215</name>
</gene>
<keyword evidence="6 7" id="KW-0968">Cytoplasmic vesicle</keyword>
<comment type="similarity">
    <text evidence="3 7">Belongs to the clathrin light chain family.</text>
</comment>
<proteinExistence type="inferred from homology"/>
<dbReference type="GO" id="GO:0005198">
    <property type="term" value="F:structural molecule activity"/>
    <property type="evidence" value="ECO:0007669"/>
    <property type="project" value="InterPro"/>
</dbReference>
<evidence type="ECO:0000256" key="8">
    <source>
        <dbReference type="SAM" id="MobiDB-lite"/>
    </source>
</evidence>
<feature type="region of interest" description="Disordered" evidence="8">
    <location>
        <begin position="1"/>
        <end position="29"/>
    </location>
</feature>
<keyword evidence="5 7" id="KW-0168">Coated pit</keyword>
<evidence type="ECO:0000313" key="10">
    <source>
        <dbReference type="Proteomes" id="UP000327013"/>
    </source>
</evidence>
<dbReference type="OrthoDB" id="5512at2759"/>
<comment type="function">
    <text evidence="1 7">Clathrin is the major protein of the polyhedral coat of coated pits and vesicles.</text>
</comment>